<dbReference type="EMBL" id="JAQSJE010000002">
    <property type="protein sequence ID" value="MDD0823317.1"/>
    <property type="molecule type" value="Genomic_DNA"/>
</dbReference>
<evidence type="ECO:0000313" key="3">
    <source>
        <dbReference type="EMBL" id="MDD0823317.1"/>
    </source>
</evidence>
<evidence type="ECO:0000256" key="1">
    <source>
        <dbReference type="SAM" id="Phobius"/>
    </source>
</evidence>
<comment type="caution">
    <text evidence="3">The sequence shown here is derived from an EMBL/GenBank/DDBJ whole genome shotgun (WGS) entry which is preliminary data.</text>
</comment>
<evidence type="ECO:0000259" key="2">
    <source>
        <dbReference type="Pfam" id="PF01578"/>
    </source>
</evidence>
<keyword evidence="1" id="KW-0472">Membrane</keyword>
<organism evidence="3 4">
    <name type="scientific">Mannheimia cairinae</name>
    <dbReference type="NCBI Taxonomy" id="3025936"/>
    <lineage>
        <taxon>Bacteria</taxon>
        <taxon>Pseudomonadati</taxon>
        <taxon>Pseudomonadota</taxon>
        <taxon>Gammaproteobacteria</taxon>
        <taxon>Pasteurellales</taxon>
        <taxon>Pasteurellaceae</taxon>
        <taxon>Mannheimia</taxon>
    </lineage>
</organism>
<dbReference type="InterPro" id="IPR052372">
    <property type="entry name" value="YpjD/HemX"/>
</dbReference>
<dbReference type="Pfam" id="PF01578">
    <property type="entry name" value="Cytochrom_C_asm"/>
    <property type="match status" value="1"/>
</dbReference>
<dbReference type="RefSeq" id="WP_273749651.1">
    <property type="nucleotide sequence ID" value="NZ_JAQSJE010000002.1"/>
</dbReference>
<reference evidence="3 4" key="1">
    <citation type="submission" date="2023-02" db="EMBL/GenBank/DDBJ databases">
        <title>Mannheimia cairiniae sp. nov., a novel species of Mannheimia obtained from moscovy ducks (Cairina moschata) and reclassification of Mannheimia ovis as heterotypic synonym of Mannheimia pernigra.</title>
        <authorList>
            <person name="Christensen H."/>
        </authorList>
    </citation>
    <scope>NUCLEOTIDE SEQUENCE [LARGE SCALE GENOMIC DNA]</scope>
    <source>
        <strain evidence="3 4">AT1</strain>
    </source>
</reference>
<keyword evidence="1" id="KW-1133">Transmembrane helix</keyword>
<gene>
    <name evidence="3" type="primary">ccsA</name>
    <name evidence="3" type="ORF">PTQ27_02385</name>
</gene>
<feature type="transmembrane region" description="Helical" evidence="1">
    <location>
        <begin position="37"/>
        <end position="56"/>
    </location>
</feature>
<accession>A0ABT5MMA9</accession>
<feature type="transmembrane region" description="Helical" evidence="1">
    <location>
        <begin position="6"/>
        <end position="25"/>
    </location>
</feature>
<keyword evidence="1" id="KW-0812">Transmembrane</keyword>
<feature type="transmembrane region" description="Helical" evidence="1">
    <location>
        <begin position="95"/>
        <end position="117"/>
    </location>
</feature>
<feature type="transmembrane region" description="Helical" evidence="1">
    <location>
        <begin position="68"/>
        <end position="88"/>
    </location>
</feature>
<sequence length="264" mass="29814">MLLPILAIVAYSLTLLWVAPTLVNLENTTLENKKPNISLVFGFGLLAVILHSATLYNELLLISGQNFTVTNVISLMSFIMSACVTFALPKWKTAWFPLIIVYAFAICSVAVAGFVQGSFIRNLEENTGLLFHLGIALFSYALFFLALIYAIQLKWLDHKLKSKKMFFCAILPPLMSVERHFFTLTVAAQVMLTLTLISGMVYLHNFFAPEHIHKAIFSSLAWVVYSIQILGQWKLHWRGKRVLIYSISGIMLLTIGYFGSRFIH</sequence>
<dbReference type="PANTHER" id="PTHR38034:SF1">
    <property type="entry name" value="INNER MEMBRANE PROTEIN YPJD"/>
    <property type="match status" value="1"/>
</dbReference>
<evidence type="ECO:0000313" key="4">
    <source>
        <dbReference type="Proteomes" id="UP001221909"/>
    </source>
</evidence>
<proteinExistence type="predicted"/>
<protein>
    <submittedName>
        <fullName evidence="3">Cytochrome c biogenesis protein CcsA</fullName>
    </submittedName>
</protein>
<dbReference type="PANTHER" id="PTHR38034">
    <property type="entry name" value="INNER MEMBRANE PROTEIN YPJD"/>
    <property type="match status" value="1"/>
</dbReference>
<feature type="domain" description="Cytochrome c assembly protein" evidence="2">
    <location>
        <begin position="44"/>
        <end position="263"/>
    </location>
</feature>
<feature type="transmembrane region" description="Helical" evidence="1">
    <location>
        <begin position="242"/>
        <end position="263"/>
    </location>
</feature>
<keyword evidence="4" id="KW-1185">Reference proteome</keyword>
<feature type="transmembrane region" description="Helical" evidence="1">
    <location>
        <begin position="181"/>
        <end position="203"/>
    </location>
</feature>
<name>A0ABT5MMA9_9PAST</name>
<feature type="transmembrane region" description="Helical" evidence="1">
    <location>
        <begin position="129"/>
        <end position="151"/>
    </location>
</feature>
<dbReference type="InterPro" id="IPR002541">
    <property type="entry name" value="Cyt_c_assembly"/>
</dbReference>
<dbReference type="Proteomes" id="UP001221909">
    <property type="component" value="Unassembled WGS sequence"/>
</dbReference>
<feature type="transmembrane region" description="Helical" evidence="1">
    <location>
        <begin position="215"/>
        <end position="235"/>
    </location>
</feature>